<feature type="region of interest" description="Disordered" evidence="9">
    <location>
        <begin position="1"/>
        <end position="27"/>
    </location>
</feature>
<dbReference type="EMBL" id="PGCJ01000009">
    <property type="protein sequence ID" value="PLW57568.1"/>
    <property type="molecule type" value="Genomic_DNA"/>
</dbReference>
<comment type="catalytic activity">
    <reaction evidence="8">
        <text>L-seryl-[protein] + ATP = O-phospho-L-seryl-[protein] + ADP + H(+)</text>
        <dbReference type="Rhea" id="RHEA:17989"/>
        <dbReference type="Rhea" id="RHEA-COMP:9863"/>
        <dbReference type="Rhea" id="RHEA-COMP:11604"/>
        <dbReference type="ChEBI" id="CHEBI:15378"/>
        <dbReference type="ChEBI" id="CHEBI:29999"/>
        <dbReference type="ChEBI" id="CHEBI:30616"/>
        <dbReference type="ChEBI" id="CHEBI:83421"/>
        <dbReference type="ChEBI" id="CHEBI:456216"/>
        <dbReference type="EC" id="2.7.11.1"/>
    </reaction>
</comment>
<feature type="region of interest" description="Disordered" evidence="9">
    <location>
        <begin position="165"/>
        <end position="205"/>
    </location>
</feature>
<evidence type="ECO:0000256" key="7">
    <source>
        <dbReference type="ARBA" id="ARBA00047899"/>
    </source>
</evidence>
<dbReference type="SUPFAM" id="SSF56112">
    <property type="entry name" value="Protein kinase-like (PK-like)"/>
    <property type="match status" value="1"/>
</dbReference>
<feature type="region of interest" description="Disordered" evidence="9">
    <location>
        <begin position="817"/>
        <end position="884"/>
    </location>
</feature>
<dbReference type="GO" id="GO:0005524">
    <property type="term" value="F:ATP binding"/>
    <property type="evidence" value="ECO:0007669"/>
    <property type="project" value="UniProtKB-KW"/>
</dbReference>
<evidence type="ECO:0000256" key="6">
    <source>
        <dbReference type="ARBA" id="ARBA00022840"/>
    </source>
</evidence>
<dbReference type="STRING" id="200324.A0A2N5W5Q1"/>
<dbReference type="PANTHER" id="PTHR24343:SF137">
    <property type="entry name" value="SERINE_THREONINE-PROTEIN KINASE HRK1"/>
    <property type="match status" value="1"/>
</dbReference>
<protein>
    <recommendedName>
        <fullName evidence="1">non-specific serine/threonine protein kinase</fullName>
        <ecNumber evidence="1">2.7.11.1</ecNumber>
    </recommendedName>
</protein>
<dbReference type="SMART" id="SM00220">
    <property type="entry name" value="S_TKc"/>
    <property type="match status" value="1"/>
</dbReference>
<feature type="compositionally biased region" description="Low complexity" evidence="9">
    <location>
        <begin position="88"/>
        <end position="128"/>
    </location>
</feature>
<keyword evidence="4" id="KW-0547">Nucleotide-binding</keyword>
<dbReference type="Proteomes" id="UP000235388">
    <property type="component" value="Unassembled WGS sequence"/>
</dbReference>
<dbReference type="AlphaFoldDB" id="A0A2N5W5Q1"/>
<evidence type="ECO:0000259" key="10">
    <source>
        <dbReference type="PROSITE" id="PS50011"/>
    </source>
</evidence>
<gene>
    <name evidence="11" type="ORF">PCANC_01114</name>
</gene>
<evidence type="ECO:0000256" key="8">
    <source>
        <dbReference type="ARBA" id="ARBA00048679"/>
    </source>
</evidence>
<dbReference type="GO" id="GO:0005829">
    <property type="term" value="C:cytosol"/>
    <property type="evidence" value="ECO:0007669"/>
    <property type="project" value="TreeGrafter"/>
</dbReference>
<name>A0A2N5W5Q1_9BASI</name>
<keyword evidence="2" id="KW-0723">Serine/threonine-protein kinase</keyword>
<feature type="region of interest" description="Disordered" evidence="9">
    <location>
        <begin position="326"/>
        <end position="394"/>
    </location>
</feature>
<feature type="compositionally biased region" description="Polar residues" evidence="9">
    <location>
        <begin position="331"/>
        <end position="342"/>
    </location>
</feature>
<dbReference type="InterPro" id="IPR008271">
    <property type="entry name" value="Ser/Thr_kinase_AS"/>
</dbReference>
<keyword evidence="6" id="KW-0067">ATP-binding</keyword>
<dbReference type="Pfam" id="PF00069">
    <property type="entry name" value="Pkinase"/>
    <property type="match status" value="1"/>
</dbReference>
<feature type="domain" description="Protein kinase" evidence="10">
    <location>
        <begin position="517"/>
        <end position="952"/>
    </location>
</feature>
<feature type="compositionally biased region" description="Basic and acidic residues" evidence="9">
    <location>
        <begin position="849"/>
        <end position="859"/>
    </location>
</feature>
<dbReference type="OrthoDB" id="6513151at2759"/>
<dbReference type="PROSITE" id="PS00108">
    <property type="entry name" value="PROTEIN_KINASE_ST"/>
    <property type="match status" value="1"/>
</dbReference>
<dbReference type="Gene3D" id="1.10.510.10">
    <property type="entry name" value="Transferase(Phosphotransferase) domain 1"/>
    <property type="match status" value="1"/>
</dbReference>
<evidence type="ECO:0000256" key="4">
    <source>
        <dbReference type="ARBA" id="ARBA00022741"/>
    </source>
</evidence>
<evidence type="ECO:0000313" key="11">
    <source>
        <dbReference type="EMBL" id="PLW57568.1"/>
    </source>
</evidence>
<keyword evidence="12" id="KW-1185">Reference proteome</keyword>
<comment type="catalytic activity">
    <reaction evidence="7">
        <text>L-threonyl-[protein] + ATP = O-phospho-L-threonyl-[protein] + ADP + H(+)</text>
        <dbReference type="Rhea" id="RHEA:46608"/>
        <dbReference type="Rhea" id="RHEA-COMP:11060"/>
        <dbReference type="Rhea" id="RHEA-COMP:11605"/>
        <dbReference type="ChEBI" id="CHEBI:15378"/>
        <dbReference type="ChEBI" id="CHEBI:30013"/>
        <dbReference type="ChEBI" id="CHEBI:30616"/>
        <dbReference type="ChEBI" id="CHEBI:61977"/>
        <dbReference type="ChEBI" id="CHEBI:456216"/>
        <dbReference type="EC" id="2.7.11.1"/>
    </reaction>
</comment>
<feature type="region of interest" description="Disordered" evidence="9">
    <location>
        <begin position="226"/>
        <end position="264"/>
    </location>
</feature>
<proteinExistence type="predicted"/>
<evidence type="ECO:0000256" key="5">
    <source>
        <dbReference type="ARBA" id="ARBA00022777"/>
    </source>
</evidence>
<reference evidence="11 12" key="1">
    <citation type="submission" date="2017-11" db="EMBL/GenBank/DDBJ databases">
        <title>De novo assembly and phasing of dikaryotic genomes from two isolates of Puccinia coronata f. sp. avenae, the causal agent of oat crown rust.</title>
        <authorList>
            <person name="Miller M.E."/>
            <person name="Zhang Y."/>
            <person name="Omidvar V."/>
            <person name="Sperschneider J."/>
            <person name="Schwessinger B."/>
            <person name="Raley C."/>
            <person name="Palmer J.M."/>
            <person name="Garnica D."/>
            <person name="Upadhyaya N."/>
            <person name="Rathjen J."/>
            <person name="Taylor J.M."/>
            <person name="Park R.F."/>
            <person name="Dodds P.N."/>
            <person name="Hirsch C.D."/>
            <person name="Kianian S.F."/>
            <person name="Figueroa M."/>
        </authorList>
    </citation>
    <scope>NUCLEOTIDE SEQUENCE [LARGE SCALE GENOMIC DNA]</scope>
    <source>
        <strain evidence="11">12NC29</strain>
    </source>
</reference>
<dbReference type="InterPro" id="IPR000719">
    <property type="entry name" value="Prot_kinase_dom"/>
</dbReference>
<feature type="compositionally biased region" description="Polar residues" evidence="9">
    <location>
        <begin position="178"/>
        <end position="188"/>
    </location>
</feature>
<feature type="compositionally biased region" description="Low complexity" evidence="9">
    <location>
        <begin position="232"/>
        <end position="256"/>
    </location>
</feature>
<evidence type="ECO:0000313" key="12">
    <source>
        <dbReference type="Proteomes" id="UP000235388"/>
    </source>
</evidence>
<dbReference type="EC" id="2.7.11.1" evidence="1"/>
<feature type="region of interest" description="Disordered" evidence="9">
    <location>
        <begin position="438"/>
        <end position="479"/>
    </location>
</feature>
<organism evidence="11 12">
    <name type="scientific">Puccinia coronata f. sp. avenae</name>
    <dbReference type="NCBI Taxonomy" id="200324"/>
    <lineage>
        <taxon>Eukaryota</taxon>
        <taxon>Fungi</taxon>
        <taxon>Dikarya</taxon>
        <taxon>Basidiomycota</taxon>
        <taxon>Pucciniomycotina</taxon>
        <taxon>Pucciniomycetes</taxon>
        <taxon>Pucciniales</taxon>
        <taxon>Pucciniaceae</taxon>
        <taxon>Puccinia</taxon>
    </lineage>
</organism>
<evidence type="ECO:0000256" key="9">
    <source>
        <dbReference type="SAM" id="MobiDB-lite"/>
    </source>
</evidence>
<keyword evidence="5" id="KW-0418">Kinase</keyword>
<evidence type="ECO:0000256" key="2">
    <source>
        <dbReference type="ARBA" id="ARBA00022527"/>
    </source>
</evidence>
<dbReference type="PANTHER" id="PTHR24343">
    <property type="entry name" value="SERINE/THREONINE KINASE"/>
    <property type="match status" value="1"/>
</dbReference>
<sequence length="1024" mass="113396">MLTHLNPMTALNRSSNDHHSHSIHPPAQQKTALLFMPSPSRAAVTRPTSTRSRSKSQIFLKSNNNNSSSQHHHHPSSHTPRPHYPTRSQQQLHQKQTQQKQKQPSSSSQQQPQQQQQQQQQEQQQQQQYSNALHLIHQNPYSEPIMIPPPKDQDQANLESLHQQLFHPSAPPPPQPQRGSQHLSSSADSTEHSRDPSSSTFYDQSSPTNILFQLATPNSFSPLADIPFANNSGSPTRSSTPSLSSPSTSSHNFLHLPHLHHSPSAHLDHDNTGYATLAEPPMPRTPLGSQFQQSISTPHLPFVAPTTLSPHTLQPIILPLPTPHTKLSAANKAQPQSDSHTPPQFIFESPVKIRARNQSTPRRPDDDLQFARQGPANLPGDGKSLANKLPSNSCNNTNNPLGELRRFLNNTFLSPSIASRNQTVSASSGGLYQSTGSVSHQGTLSARPSGFFGGRGSFSKRTSPPRSKTPVLGSSGETTSNTAFSLTLWGNSVNSARDSSSSSAAAPQQNSLHKKYGKFGKVLGSGAGGTVRLIGGNSSESKINLKFNSAKSSSAPNKYEQVYAVKQFRARKKDESEKSYLKKVTAEFCIGSALHHPNIIRSVEIISERGNYYQVMEYAEYDLFSIVMTNKMSRKEIYCVFKQIVSGVHYLHSIGIAHRDLKLDNCVMSSDRRIKIIDFGAATIFKYLGATSEKKKKLVKAEFGGSSEMDEVVEEEEEEEEEEVMKTTDVVGSDPYLAPEILIRDSQGNRACDPRLVDVWSVGIMFVCMILRRFPWRIADSRADLCFREFVRKTYPLKVSSPLLPTRPQFASNLKTLAPVGDDETQLTSRQPDSDPDSGYGTSSSASGHHFEHSGKFQDDDTQTSYLPRANTDGDTTRVAPPVAPKVRLLSRPVCPQVWEPTELAKEEDELSEKDTLFRLLPKESRLTLSRMLRVSVDQRIRFDQLLFHDHLALPVTTTTTTAVSKPPCTPAETLRNQQIHEFNQTPLGWLNSLTTCLDHPHPHPASQPDHDHVLVSSINSSKA</sequence>
<dbReference type="Gene3D" id="3.30.200.20">
    <property type="entry name" value="Phosphorylase Kinase, domain 1"/>
    <property type="match status" value="1"/>
</dbReference>
<evidence type="ECO:0000256" key="3">
    <source>
        <dbReference type="ARBA" id="ARBA00022679"/>
    </source>
</evidence>
<feature type="compositionally biased region" description="Polar residues" evidence="9">
    <location>
        <begin position="196"/>
        <end position="205"/>
    </location>
</feature>
<dbReference type="GO" id="GO:0004674">
    <property type="term" value="F:protein serine/threonine kinase activity"/>
    <property type="evidence" value="ECO:0007669"/>
    <property type="project" value="UniProtKB-KW"/>
</dbReference>
<dbReference type="InterPro" id="IPR011009">
    <property type="entry name" value="Kinase-like_dom_sf"/>
</dbReference>
<keyword evidence="3" id="KW-0808">Transferase</keyword>
<accession>A0A2N5W5Q1</accession>
<comment type="caution">
    <text evidence="11">The sequence shown here is derived from an EMBL/GenBank/DDBJ whole genome shotgun (WGS) entry which is preliminary data.</text>
</comment>
<evidence type="ECO:0000256" key="1">
    <source>
        <dbReference type="ARBA" id="ARBA00012513"/>
    </source>
</evidence>
<dbReference type="PROSITE" id="PS50011">
    <property type="entry name" value="PROTEIN_KINASE_DOM"/>
    <property type="match status" value="1"/>
</dbReference>
<feature type="region of interest" description="Disordered" evidence="9">
    <location>
        <begin position="61"/>
        <end position="129"/>
    </location>
</feature>